<feature type="transmembrane region" description="Helical" evidence="5">
    <location>
        <begin position="70"/>
        <end position="91"/>
    </location>
</feature>
<dbReference type="Pfam" id="PF00005">
    <property type="entry name" value="ABC_tran"/>
    <property type="match status" value="1"/>
</dbReference>
<organism evidence="8 9">
    <name type="scientific">Evansella tamaricis</name>
    <dbReference type="NCBI Taxonomy" id="2069301"/>
    <lineage>
        <taxon>Bacteria</taxon>
        <taxon>Bacillati</taxon>
        <taxon>Bacillota</taxon>
        <taxon>Bacilli</taxon>
        <taxon>Bacillales</taxon>
        <taxon>Bacillaceae</taxon>
        <taxon>Evansella</taxon>
    </lineage>
</organism>
<sequence>MMQVQKPKEFKKTFRRFLQYLKPRKYALTLVTIAAIFATLFNVISPKYLGDATSSLFDSFIQGTGVDFGYLGRILIILVFLYLLSSLFSFIQQYIMAGVSQRTIAEMRQEVNEKLTRLPISYFDKHKHGDILSRAVNDIDNINNSLQQALTQVITSVITVIGIIIMMLVISPILTLVVLITIPLSFVVVRVVASFSQKHFKTQQEELGSINGHIEEMYTGHQVVKAFGHEEESIEEFDEINERLYTAGWKAQFISGIMMPLMTFVGHLGYIFVSIAGGLLVLNGSIRIGDVQAFIQYSQQLSQPMVQVASVANMIQTALASAERIFNLLDEEEEPREERAALDLDTLSGQVSFEHVEFSYEEGTPIINNMTLDVEHGQTIAIVGPTGAGKTTIINLLMRFYEVNKGNIKIDGVKLTDLSREQVRSLFAMVLQDTWLFNGTIRDNIGYGREEATLEEIVSAARSAYADDFIRTLPDGYDTILGEDASNISQGQRQLLTIARALISDPKILILDEATSSVDTRTEMNVQKAMNELMKGRTSFVIAHRLSTIKDADLILVMNHGDVIEKGTHHELLEQKGFYADLYYSQFSSEEEAG</sequence>
<keyword evidence="4 5" id="KW-0472">Membrane</keyword>
<dbReference type="InterPro" id="IPR003439">
    <property type="entry name" value="ABC_transporter-like_ATP-bd"/>
</dbReference>
<keyword evidence="8" id="KW-0067">ATP-binding</keyword>
<dbReference type="CDD" id="cd18547">
    <property type="entry name" value="ABC_6TM_Tm288_like"/>
    <property type="match status" value="1"/>
</dbReference>
<proteinExistence type="predicted"/>
<keyword evidence="3 5" id="KW-1133">Transmembrane helix</keyword>
<dbReference type="PROSITE" id="PS50893">
    <property type="entry name" value="ABC_TRANSPORTER_2"/>
    <property type="match status" value="1"/>
</dbReference>
<dbReference type="InterPro" id="IPR017871">
    <property type="entry name" value="ABC_transporter-like_CS"/>
</dbReference>
<dbReference type="SMART" id="SM00382">
    <property type="entry name" value="AAA"/>
    <property type="match status" value="1"/>
</dbReference>
<feature type="transmembrane region" description="Helical" evidence="5">
    <location>
        <begin position="261"/>
        <end position="282"/>
    </location>
</feature>
<evidence type="ECO:0000256" key="5">
    <source>
        <dbReference type="SAM" id="Phobius"/>
    </source>
</evidence>
<dbReference type="InterPro" id="IPR003593">
    <property type="entry name" value="AAA+_ATPase"/>
</dbReference>
<evidence type="ECO:0000313" key="9">
    <source>
        <dbReference type="Proteomes" id="UP000784880"/>
    </source>
</evidence>
<dbReference type="InterPro" id="IPR039421">
    <property type="entry name" value="Type_1_exporter"/>
</dbReference>
<feature type="domain" description="ABC transmembrane type-1" evidence="7">
    <location>
        <begin position="30"/>
        <end position="317"/>
    </location>
</feature>
<feature type="transmembrane region" description="Helical" evidence="5">
    <location>
        <begin position="149"/>
        <end position="170"/>
    </location>
</feature>
<evidence type="ECO:0000259" key="7">
    <source>
        <dbReference type="PROSITE" id="PS50929"/>
    </source>
</evidence>
<dbReference type="PROSITE" id="PS00211">
    <property type="entry name" value="ABC_TRANSPORTER_1"/>
    <property type="match status" value="1"/>
</dbReference>
<feature type="transmembrane region" description="Helical" evidence="5">
    <location>
        <begin position="176"/>
        <end position="193"/>
    </location>
</feature>
<dbReference type="Proteomes" id="UP000784880">
    <property type="component" value="Unassembled WGS sequence"/>
</dbReference>
<evidence type="ECO:0000313" key="8">
    <source>
        <dbReference type="EMBL" id="MBU9714383.1"/>
    </source>
</evidence>
<dbReference type="PROSITE" id="PS50929">
    <property type="entry name" value="ABC_TM1F"/>
    <property type="match status" value="1"/>
</dbReference>
<dbReference type="RefSeq" id="WP_217068922.1">
    <property type="nucleotide sequence ID" value="NZ_JAHQCS010000177.1"/>
</dbReference>
<comment type="subcellular location">
    <subcellularLocation>
        <location evidence="1">Membrane</location>
        <topology evidence="1">Multi-pass membrane protein</topology>
    </subcellularLocation>
</comment>
<reference evidence="8 9" key="1">
    <citation type="submission" date="2021-06" db="EMBL/GenBank/DDBJ databases">
        <title>Bacillus sp. RD4P76, an endophyte from a halophyte.</title>
        <authorList>
            <person name="Sun J.-Q."/>
        </authorList>
    </citation>
    <scope>NUCLEOTIDE SEQUENCE [LARGE SCALE GENOMIC DNA]</scope>
    <source>
        <strain evidence="8 9">CGMCC 1.15917</strain>
    </source>
</reference>
<dbReference type="Pfam" id="PF00664">
    <property type="entry name" value="ABC_membrane"/>
    <property type="match status" value="1"/>
</dbReference>
<dbReference type="EMBL" id="JAHQCS010000177">
    <property type="protein sequence ID" value="MBU9714383.1"/>
    <property type="molecule type" value="Genomic_DNA"/>
</dbReference>
<dbReference type="GO" id="GO:0005524">
    <property type="term" value="F:ATP binding"/>
    <property type="evidence" value="ECO:0007669"/>
    <property type="project" value="UniProtKB-KW"/>
</dbReference>
<accession>A0ABS6JQ02</accession>
<evidence type="ECO:0000256" key="3">
    <source>
        <dbReference type="ARBA" id="ARBA00022989"/>
    </source>
</evidence>
<evidence type="ECO:0000256" key="4">
    <source>
        <dbReference type="ARBA" id="ARBA00023136"/>
    </source>
</evidence>
<keyword evidence="2 5" id="KW-0812">Transmembrane</keyword>
<dbReference type="InterPro" id="IPR011527">
    <property type="entry name" value="ABC1_TM_dom"/>
</dbReference>
<name>A0ABS6JQ02_9BACI</name>
<evidence type="ECO:0000256" key="2">
    <source>
        <dbReference type="ARBA" id="ARBA00022692"/>
    </source>
</evidence>
<protein>
    <submittedName>
        <fullName evidence="8">ABC transporter ATP-binding protein/permease</fullName>
    </submittedName>
</protein>
<feature type="domain" description="ABC transporter" evidence="6">
    <location>
        <begin position="351"/>
        <end position="585"/>
    </location>
</feature>
<gene>
    <name evidence="8" type="ORF">KS419_21830</name>
</gene>
<dbReference type="CDD" id="cd03254">
    <property type="entry name" value="ABCC_Glucan_exporter_like"/>
    <property type="match status" value="1"/>
</dbReference>
<dbReference type="PANTHER" id="PTHR43394">
    <property type="entry name" value="ATP-DEPENDENT PERMEASE MDL1, MITOCHONDRIAL"/>
    <property type="match status" value="1"/>
</dbReference>
<keyword evidence="9" id="KW-1185">Reference proteome</keyword>
<comment type="caution">
    <text evidence="8">The sequence shown here is derived from an EMBL/GenBank/DDBJ whole genome shotgun (WGS) entry which is preliminary data.</text>
</comment>
<evidence type="ECO:0000256" key="1">
    <source>
        <dbReference type="ARBA" id="ARBA00004141"/>
    </source>
</evidence>
<keyword evidence="8" id="KW-0547">Nucleotide-binding</keyword>
<evidence type="ECO:0000259" key="6">
    <source>
        <dbReference type="PROSITE" id="PS50893"/>
    </source>
</evidence>
<dbReference type="PANTHER" id="PTHR43394:SF1">
    <property type="entry name" value="ATP-BINDING CASSETTE SUB-FAMILY B MEMBER 10, MITOCHONDRIAL"/>
    <property type="match status" value="1"/>
</dbReference>